<dbReference type="RefSeq" id="WP_380901628.1">
    <property type="nucleotide sequence ID" value="NZ_JBHUEG010000007.1"/>
</dbReference>
<dbReference type="Pfam" id="PF08212">
    <property type="entry name" value="Lipocalin_2"/>
    <property type="match status" value="1"/>
</dbReference>
<dbReference type="PANTHER" id="PTHR10612:SF34">
    <property type="entry name" value="APOLIPOPROTEIN D"/>
    <property type="match status" value="1"/>
</dbReference>
<accession>A0ABW5KG17</accession>
<dbReference type="InterPro" id="IPR002446">
    <property type="entry name" value="Lipocalin_bac"/>
</dbReference>
<evidence type="ECO:0000313" key="5">
    <source>
        <dbReference type="Proteomes" id="UP001597545"/>
    </source>
</evidence>
<dbReference type="PANTHER" id="PTHR10612">
    <property type="entry name" value="APOLIPOPROTEIN D"/>
    <property type="match status" value="1"/>
</dbReference>
<evidence type="ECO:0000256" key="1">
    <source>
        <dbReference type="ARBA" id="ARBA00006889"/>
    </source>
</evidence>
<dbReference type="InterPro" id="IPR000566">
    <property type="entry name" value="Lipocln_cytosolic_FA-bd_dom"/>
</dbReference>
<dbReference type="CDD" id="cd19438">
    <property type="entry name" value="lipocalin_Blc-like"/>
    <property type="match status" value="1"/>
</dbReference>
<sequence>MLHVTQHIRWITVGLLLGGIQACTSVTVPADIQVVQPFDVKAYAGEWYEVARFDFDEEKHLREVTANYELKDDGKIQVINRGFDTVQQEWKEAVGKATFVDDTTAGALKVSFFGPFYSGYNVALLEGSYEYALVFGEDKDHMWILSRTPSIPEDIKVKFLEKARQTGYDLNRLIWTKHKP</sequence>
<dbReference type="PIRSF" id="PIRSF036893">
    <property type="entry name" value="Lipocalin_ApoD"/>
    <property type="match status" value="1"/>
</dbReference>
<dbReference type="EMBL" id="JBHULR010000003">
    <property type="protein sequence ID" value="MFD2547149.1"/>
    <property type="molecule type" value="Genomic_DNA"/>
</dbReference>
<dbReference type="Proteomes" id="UP001597545">
    <property type="component" value="Unassembled WGS sequence"/>
</dbReference>
<proteinExistence type="inferred from homology"/>
<dbReference type="SUPFAM" id="SSF50814">
    <property type="entry name" value="Lipocalins"/>
    <property type="match status" value="1"/>
</dbReference>
<dbReference type="InterPro" id="IPR022272">
    <property type="entry name" value="Lipocalin_CS"/>
</dbReference>
<dbReference type="PRINTS" id="PR01171">
    <property type="entry name" value="BCTLIPOCALIN"/>
</dbReference>
<protein>
    <submittedName>
        <fullName evidence="4">Lipocalin family protein</fullName>
    </submittedName>
</protein>
<dbReference type="InterPro" id="IPR022271">
    <property type="entry name" value="Lipocalin_ApoD"/>
</dbReference>
<dbReference type="PROSITE" id="PS00213">
    <property type="entry name" value="LIPOCALIN"/>
    <property type="match status" value="1"/>
</dbReference>
<dbReference type="InterPro" id="IPR012674">
    <property type="entry name" value="Calycin"/>
</dbReference>
<organism evidence="4 5">
    <name type="scientific">Sphingobacterium suaedae</name>
    <dbReference type="NCBI Taxonomy" id="1686402"/>
    <lineage>
        <taxon>Bacteria</taxon>
        <taxon>Pseudomonadati</taxon>
        <taxon>Bacteroidota</taxon>
        <taxon>Sphingobacteriia</taxon>
        <taxon>Sphingobacteriales</taxon>
        <taxon>Sphingobacteriaceae</taxon>
        <taxon>Sphingobacterium</taxon>
    </lineage>
</organism>
<name>A0ABW5KG17_9SPHI</name>
<evidence type="ECO:0000259" key="3">
    <source>
        <dbReference type="Pfam" id="PF08212"/>
    </source>
</evidence>
<comment type="similarity">
    <text evidence="1 2">Belongs to the calycin superfamily. Lipocalin family.</text>
</comment>
<keyword evidence="5" id="KW-1185">Reference proteome</keyword>
<gene>
    <name evidence="4" type="ORF">ACFSR5_05755</name>
</gene>
<evidence type="ECO:0000313" key="4">
    <source>
        <dbReference type="EMBL" id="MFD2547149.1"/>
    </source>
</evidence>
<comment type="caution">
    <text evidence="4">The sequence shown here is derived from an EMBL/GenBank/DDBJ whole genome shotgun (WGS) entry which is preliminary data.</text>
</comment>
<evidence type="ECO:0000256" key="2">
    <source>
        <dbReference type="PIRNR" id="PIRNR036893"/>
    </source>
</evidence>
<dbReference type="InterPro" id="IPR047202">
    <property type="entry name" value="Lipocalin_Blc-like_dom"/>
</dbReference>
<dbReference type="Gene3D" id="2.40.128.20">
    <property type="match status" value="1"/>
</dbReference>
<feature type="domain" description="Lipocalin/cytosolic fatty-acid binding" evidence="3">
    <location>
        <begin position="38"/>
        <end position="177"/>
    </location>
</feature>
<reference evidence="5" key="1">
    <citation type="journal article" date="2019" name="Int. J. Syst. Evol. Microbiol.">
        <title>The Global Catalogue of Microorganisms (GCM) 10K type strain sequencing project: providing services to taxonomists for standard genome sequencing and annotation.</title>
        <authorList>
            <consortium name="The Broad Institute Genomics Platform"/>
            <consortium name="The Broad Institute Genome Sequencing Center for Infectious Disease"/>
            <person name="Wu L."/>
            <person name="Ma J."/>
        </authorList>
    </citation>
    <scope>NUCLEOTIDE SEQUENCE [LARGE SCALE GENOMIC DNA]</scope>
    <source>
        <strain evidence="5">KCTC 42662</strain>
    </source>
</reference>